<dbReference type="EMBL" id="JAMFMB010000014">
    <property type="protein sequence ID" value="MCL6284254.1"/>
    <property type="molecule type" value="Genomic_DNA"/>
</dbReference>
<dbReference type="InterPro" id="IPR047784">
    <property type="entry name" value="TrgA"/>
</dbReference>
<feature type="transmembrane region" description="Helical" evidence="1">
    <location>
        <begin position="7"/>
        <end position="28"/>
    </location>
</feature>
<gene>
    <name evidence="2" type="ORF">M3P21_12025</name>
</gene>
<evidence type="ECO:0000256" key="1">
    <source>
        <dbReference type="SAM" id="Phobius"/>
    </source>
</evidence>
<keyword evidence="1" id="KW-0812">Transmembrane</keyword>
<feature type="transmembrane region" description="Helical" evidence="1">
    <location>
        <begin position="34"/>
        <end position="52"/>
    </location>
</feature>
<protein>
    <submittedName>
        <fullName evidence="2">TrgA family protein</fullName>
    </submittedName>
</protein>
<keyword evidence="3" id="KW-1185">Reference proteome</keyword>
<dbReference type="RefSeq" id="WP_249710257.1">
    <property type="nucleotide sequence ID" value="NZ_JAMFMB010000014.1"/>
</dbReference>
<reference evidence="2" key="1">
    <citation type="submission" date="2022-05" db="EMBL/GenBank/DDBJ databases">
        <authorList>
            <person name="Park J.-S."/>
        </authorList>
    </citation>
    <scope>NUCLEOTIDE SEQUENCE</scope>
    <source>
        <strain evidence="2">2012CJ41-6</strain>
    </source>
</reference>
<evidence type="ECO:0000313" key="3">
    <source>
        <dbReference type="Proteomes" id="UP001203880"/>
    </source>
</evidence>
<organism evidence="2 3">
    <name type="scientific">Ruegeria spongiae</name>
    <dbReference type="NCBI Taxonomy" id="2942209"/>
    <lineage>
        <taxon>Bacteria</taxon>
        <taxon>Pseudomonadati</taxon>
        <taxon>Pseudomonadota</taxon>
        <taxon>Alphaproteobacteria</taxon>
        <taxon>Rhodobacterales</taxon>
        <taxon>Roseobacteraceae</taxon>
        <taxon>Ruegeria</taxon>
    </lineage>
</organism>
<accession>A0ABT0Q5S5</accession>
<keyword evidence="1" id="KW-0472">Membrane</keyword>
<feature type="transmembrane region" description="Helical" evidence="1">
    <location>
        <begin position="64"/>
        <end position="81"/>
    </location>
</feature>
<dbReference type="NCBIfam" id="NF033773">
    <property type="entry name" value="tellur_TrgA"/>
    <property type="match status" value="1"/>
</dbReference>
<comment type="caution">
    <text evidence="2">The sequence shown here is derived from an EMBL/GenBank/DDBJ whole genome shotgun (WGS) entry which is preliminary data.</text>
</comment>
<feature type="transmembrane region" description="Helical" evidence="1">
    <location>
        <begin position="123"/>
        <end position="142"/>
    </location>
</feature>
<sequence length="146" mass="16025">MPDAARLVAATCMALIAFIVSGQIIPLMPEGLDFGYFTYVNIGLGLLVGWIVMGKRAGRGITNAINNGITGVVVLLFWGLFVQGCYEMFRQAMRNRYDGPFEAIGAIFRIGIDYGYTIAVPGIIWTLLIGGILAGLATEFAWRRWR</sequence>
<dbReference type="Proteomes" id="UP001203880">
    <property type="component" value="Unassembled WGS sequence"/>
</dbReference>
<proteinExistence type="predicted"/>
<name>A0ABT0Q5S5_9RHOB</name>
<keyword evidence="1" id="KW-1133">Transmembrane helix</keyword>
<evidence type="ECO:0000313" key="2">
    <source>
        <dbReference type="EMBL" id="MCL6284254.1"/>
    </source>
</evidence>